<name>A0A1I7Y234_9BILA</name>
<evidence type="ECO:0000313" key="2">
    <source>
        <dbReference type="Proteomes" id="UP000095287"/>
    </source>
</evidence>
<dbReference type="SUPFAM" id="SSF90257">
    <property type="entry name" value="Myosin rod fragments"/>
    <property type="match status" value="1"/>
</dbReference>
<proteinExistence type="predicted"/>
<keyword evidence="2" id="KW-1185">Reference proteome</keyword>
<evidence type="ECO:0000256" key="1">
    <source>
        <dbReference type="SAM" id="Coils"/>
    </source>
</evidence>
<sequence>MCDDVTHISREFRELCEEAIMGGHPVAELDPAQRAANNLSTDLFKKKQNYDELLEKIEALHDESKTVTDQHGEGGRSVREMQKIIHRDENEKEELQYVLDKLQMQVEEEQCNRDDVREQYLSAEKPVLLLQSEKEEMKHNYDELLEKIEALHDGKKIVIGQHGEGGRSVHEMQKIIRRVEIKKEELQYVLDELQMQVKEEQRNRDDVREVGSPASGLGEEVVRVLTSAPRVRVLTHGKSHRVLES</sequence>
<dbReference type="Proteomes" id="UP000095287">
    <property type="component" value="Unplaced"/>
</dbReference>
<dbReference type="AlphaFoldDB" id="A0A1I7Y234"/>
<dbReference type="WBParaSite" id="L893_g11957.t1">
    <property type="protein sequence ID" value="L893_g11957.t1"/>
    <property type="gene ID" value="L893_g11957"/>
</dbReference>
<organism evidence="2 3">
    <name type="scientific">Steinernema glaseri</name>
    <dbReference type="NCBI Taxonomy" id="37863"/>
    <lineage>
        <taxon>Eukaryota</taxon>
        <taxon>Metazoa</taxon>
        <taxon>Ecdysozoa</taxon>
        <taxon>Nematoda</taxon>
        <taxon>Chromadorea</taxon>
        <taxon>Rhabditida</taxon>
        <taxon>Tylenchina</taxon>
        <taxon>Panagrolaimomorpha</taxon>
        <taxon>Strongyloidoidea</taxon>
        <taxon>Steinernematidae</taxon>
        <taxon>Steinernema</taxon>
    </lineage>
</organism>
<feature type="coiled-coil region" evidence="1">
    <location>
        <begin position="43"/>
        <end position="210"/>
    </location>
</feature>
<protein>
    <submittedName>
        <fullName evidence="3">Smr domain-containing protein</fullName>
    </submittedName>
</protein>
<accession>A0A1I7Y234</accession>
<evidence type="ECO:0000313" key="3">
    <source>
        <dbReference type="WBParaSite" id="L893_g11957.t1"/>
    </source>
</evidence>
<keyword evidence="1" id="KW-0175">Coiled coil</keyword>
<reference evidence="3" key="1">
    <citation type="submission" date="2016-11" db="UniProtKB">
        <authorList>
            <consortium name="WormBaseParasite"/>
        </authorList>
    </citation>
    <scope>IDENTIFICATION</scope>
</reference>